<dbReference type="Proteomes" id="UP001397290">
    <property type="component" value="Unassembled WGS sequence"/>
</dbReference>
<evidence type="ECO:0000313" key="2">
    <source>
        <dbReference type="EMBL" id="KAK8140910.1"/>
    </source>
</evidence>
<protein>
    <submittedName>
        <fullName evidence="2">Uncharacterized protein</fullName>
    </submittedName>
</protein>
<accession>A0AAW0RFQ0</accession>
<proteinExistence type="predicted"/>
<evidence type="ECO:0000313" key="3">
    <source>
        <dbReference type="Proteomes" id="UP001397290"/>
    </source>
</evidence>
<organism evidence="2 3">
    <name type="scientific">Beauveria asiatica</name>
    <dbReference type="NCBI Taxonomy" id="1069075"/>
    <lineage>
        <taxon>Eukaryota</taxon>
        <taxon>Fungi</taxon>
        <taxon>Dikarya</taxon>
        <taxon>Ascomycota</taxon>
        <taxon>Pezizomycotina</taxon>
        <taxon>Sordariomycetes</taxon>
        <taxon>Hypocreomycetidae</taxon>
        <taxon>Hypocreales</taxon>
        <taxon>Cordycipitaceae</taxon>
        <taxon>Beauveria</taxon>
    </lineage>
</organism>
<feature type="compositionally biased region" description="Low complexity" evidence="1">
    <location>
        <begin position="75"/>
        <end position="86"/>
    </location>
</feature>
<dbReference type="AlphaFoldDB" id="A0AAW0RFQ0"/>
<comment type="caution">
    <text evidence="2">The sequence shown here is derived from an EMBL/GenBank/DDBJ whole genome shotgun (WGS) entry which is preliminary data.</text>
</comment>
<dbReference type="EMBL" id="JAAHCF010001391">
    <property type="protein sequence ID" value="KAK8140910.1"/>
    <property type="molecule type" value="Genomic_DNA"/>
</dbReference>
<feature type="region of interest" description="Disordered" evidence="1">
    <location>
        <begin position="75"/>
        <end position="203"/>
    </location>
</feature>
<dbReference type="PANTHER" id="PTHR42053">
    <property type="match status" value="1"/>
</dbReference>
<dbReference type="PANTHER" id="PTHR42053:SF1">
    <property type="match status" value="1"/>
</dbReference>
<keyword evidence="3" id="KW-1185">Reference proteome</keyword>
<reference evidence="2 3" key="1">
    <citation type="submission" date="2020-02" db="EMBL/GenBank/DDBJ databases">
        <title>Comparative genomics of the hypocrealean fungal genus Beauvera.</title>
        <authorList>
            <person name="Showalter D.N."/>
            <person name="Bushley K.E."/>
            <person name="Rehner S.A."/>
        </authorList>
    </citation>
    <scope>NUCLEOTIDE SEQUENCE [LARGE SCALE GENOMIC DNA]</scope>
    <source>
        <strain evidence="2 3">ARSEF4384</strain>
    </source>
</reference>
<name>A0AAW0RFQ0_9HYPO</name>
<sequence>MPGPKPKLEVATPLTSNFPSEITSAASLTSINTATPLSGLGRPPVLCKAEPDFVRTPITPPAAYADFLTKAMPSNSPAVSPVVVAAESTTPNSSSPAADASEKADDSSISSISSTSSTISASAASAKDNGSASTSPATSTACSTKSSSPTSATTPSASEKASAVERALALASASLVPPSPFTKAPMSAPPTGPTSFPSFMLPPSPAISNLDSPLSAVPLSAAPMSAVSSLLSPYSGRTARSVFDWDAALRAHYADQRRTRSRTSVRNIREVVTRTVTYTPRMEPAPRGKRRKVE</sequence>
<evidence type="ECO:0000256" key="1">
    <source>
        <dbReference type="SAM" id="MobiDB-lite"/>
    </source>
</evidence>
<feature type="compositionally biased region" description="Low complexity" evidence="1">
    <location>
        <begin position="107"/>
        <end position="176"/>
    </location>
</feature>
<gene>
    <name evidence="2" type="ORF">G3M48_001392</name>
</gene>